<proteinExistence type="predicted"/>
<accession>A0A9N9N804</accession>
<dbReference type="AlphaFoldDB" id="A0A9N9N804"/>
<dbReference type="Proteomes" id="UP000789570">
    <property type="component" value="Unassembled WGS sequence"/>
</dbReference>
<reference evidence="1" key="1">
    <citation type="submission" date="2021-06" db="EMBL/GenBank/DDBJ databases">
        <authorList>
            <person name="Kallberg Y."/>
            <person name="Tangrot J."/>
            <person name="Rosling A."/>
        </authorList>
    </citation>
    <scope>NUCLEOTIDE SEQUENCE</scope>
    <source>
        <strain evidence="1">UK204</strain>
    </source>
</reference>
<gene>
    <name evidence="1" type="ORF">FCALED_LOCUS13838</name>
</gene>
<evidence type="ECO:0000313" key="2">
    <source>
        <dbReference type="Proteomes" id="UP000789570"/>
    </source>
</evidence>
<evidence type="ECO:0000313" key="1">
    <source>
        <dbReference type="EMBL" id="CAG8709273.1"/>
    </source>
</evidence>
<sequence length="179" mass="20438">MSNIIEVWKIHIIGGLSSCNALFRYYINIILIRWYKDDILIKLDNALENSSVLTAVKSTIPLTQVILQKNRFEVAFSITKTAINIALETESDNELVKLLKNFILIKQNNHNGINSKNNIGIESIESNDNNDNIISLQQHLINQTTDPNVTKIRGVLCKRRLKSAIERLKRRNPICEIIS</sequence>
<protein>
    <submittedName>
        <fullName evidence="1">1167_t:CDS:1</fullName>
    </submittedName>
</protein>
<dbReference type="OrthoDB" id="2419720at2759"/>
<dbReference type="EMBL" id="CAJVPQ010008714">
    <property type="protein sequence ID" value="CAG8709273.1"/>
    <property type="molecule type" value="Genomic_DNA"/>
</dbReference>
<comment type="caution">
    <text evidence="1">The sequence shown here is derived from an EMBL/GenBank/DDBJ whole genome shotgun (WGS) entry which is preliminary data.</text>
</comment>
<keyword evidence="2" id="KW-1185">Reference proteome</keyword>
<name>A0A9N9N804_9GLOM</name>
<organism evidence="1 2">
    <name type="scientific">Funneliformis caledonium</name>
    <dbReference type="NCBI Taxonomy" id="1117310"/>
    <lineage>
        <taxon>Eukaryota</taxon>
        <taxon>Fungi</taxon>
        <taxon>Fungi incertae sedis</taxon>
        <taxon>Mucoromycota</taxon>
        <taxon>Glomeromycotina</taxon>
        <taxon>Glomeromycetes</taxon>
        <taxon>Glomerales</taxon>
        <taxon>Glomeraceae</taxon>
        <taxon>Funneliformis</taxon>
    </lineage>
</organism>